<evidence type="ECO:0000313" key="1">
    <source>
        <dbReference type="EMBL" id="VFK56563.1"/>
    </source>
</evidence>
<sequence length="56" mass="6354">MFVWRPCRKVAMKIEGVLLRVPIISPSMGIMEERQFSNALAEAYLDRKGYPGPSGR</sequence>
<name>A0A450ZRW0_9GAMM</name>
<reference evidence="1" key="1">
    <citation type="submission" date="2019-02" db="EMBL/GenBank/DDBJ databases">
        <authorList>
            <person name="Gruber-Vodicka R. H."/>
            <person name="Seah K. B. B."/>
        </authorList>
    </citation>
    <scope>NUCLEOTIDE SEQUENCE</scope>
    <source>
        <strain evidence="1">BECK_BY1</strain>
    </source>
</reference>
<gene>
    <name evidence="1" type="ORF">BECKTUN1418D_GA0071000_104916</name>
</gene>
<proteinExistence type="predicted"/>
<protein>
    <submittedName>
        <fullName evidence="1">Uncharacterized protein</fullName>
    </submittedName>
</protein>
<dbReference type="EMBL" id="CAADFX010000049">
    <property type="protein sequence ID" value="VFK56563.1"/>
    <property type="molecule type" value="Genomic_DNA"/>
</dbReference>
<organism evidence="1">
    <name type="scientific">Candidatus Kentrum sp. TUN</name>
    <dbReference type="NCBI Taxonomy" id="2126343"/>
    <lineage>
        <taxon>Bacteria</taxon>
        <taxon>Pseudomonadati</taxon>
        <taxon>Pseudomonadota</taxon>
        <taxon>Gammaproteobacteria</taxon>
        <taxon>Candidatus Kentrum</taxon>
    </lineage>
</organism>
<dbReference type="AlphaFoldDB" id="A0A450ZRW0"/>
<accession>A0A450ZRW0</accession>